<dbReference type="PROSITE" id="PS00108">
    <property type="entry name" value="PROTEIN_KINASE_ST"/>
    <property type="match status" value="1"/>
</dbReference>
<evidence type="ECO:0000256" key="4">
    <source>
        <dbReference type="ARBA" id="ARBA00022777"/>
    </source>
</evidence>
<sequence>MSHRIPAPPIHATSSESTVKVSSPLNPDSLPTKRPAGLPDSSSEQSVQQVVHSPPAFGHRSRGQSESTLRDVPISSLTSPSATSISIAAMSRLPPDSRPSPTSLVQRDRSKSPSYRDRSPGRLGLEEGSRTPPGGPPQSWWNRTDEIVSRPWRDTPKRKKTVPPEQTDGWEYTKKRVAEAAASVLGNTLDGAHEVLLLSVEVLRFAPIAGLEEAARTLLGIWDSLQLVDMNRLACLRLTERCADILLAVREEIEDAGNAVGEELRNPITKLVDAFLTVHRLLQKQSHRPFLKRYLKRDEILRQIAGCDDALGRALDMFSLSIQIRILKQGQAAERRRQADKEEIMSSIALQRQDSAKPSQLSIAHASPEQIRDSLRQLRLRQNELDASYDNADLRQLMHIAVSTNNDAEMIKVLQVGRDEMPEAIKTLQRALERVVEMEDGSPVESRGRANSDGQMPVVQAGVVGAGGFASPTAVGMMKKMSMVGDLAAESQDMHRTISTPAAAPLAESTPVTRDTLHREFLESGIDALRRLSHGAQMNLPSWTITRYEVDRDEKVGMGFFSDVYRGTWRGHTVALKQLAPTTPRKLFVHEISIWKQLQHPNVLELFGASSASSDPPWFFVSPYCKNGSLVTYLKSVPSLDDVDVLRAMHEIAKGMAYLHGHGVLHGDLKAANVLVDDNYHCLVSDFGQSEMKSEVYRVSGTPPPRGTLRWQAPEVLQGLNRLTTEVDVYAFAITCAEILTKGIVPWNLLNDDAVSRMVLVENQRPILPLTKVSSPALTTILNACWHRDPFNRPAFSDIERELKLLRIRQGHYAEDSPRIPQVDLWEEEHTTKSSPDMLPQPLPIVSSSPPLDDPHNSLSSDESWKTARGPSQSPPDIKHAHVHSEGTHIDMPVPKLYTPSMRSETSSVFTTTPESVYEQEIDHAFEGYESPPPPDEHGKDRRNERRYRMLLTHDYHPSLTLPLWHPAPVALGAVGFLSKPKGEFVTLFNSFDPSKSSNGFAKGMPSVFGYGPRIKQGSQLQDKRTAVQKGFDALHGLFRSSSSASNLNTGRRYSYPLRAGHKCAYICVETTTYNYVEDLDTPKKWFKANIDSIVQLYGSVHRIQKEDIFMIIGTLNAPEYGLFVSHKHPDGQCHFDVFSSPRTGNPWGRFSVDGELSPEVGGPSYREELPGVTDPVFEQRVSNVGESKGKWDSVLLARLRFKPDASEPTSL</sequence>
<dbReference type="EMBL" id="KN832574">
    <property type="protein sequence ID" value="KII83772.1"/>
    <property type="molecule type" value="Genomic_DNA"/>
</dbReference>
<dbReference type="Gene3D" id="1.10.510.10">
    <property type="entry name" value="Transferase(Phosphotransferase) domain 1"/>
    <property type="match status" value="1"/>
</dbReference>
<dbReference type="GO" id="GO:0005524">
    <property type="term" value="F:ATP binding"/>
    <property type="evidence" value="ECO:0007669"/>
    <property type="project" value="UniProtKB-UniRule"/>
</dbReference>
<dbReference type="HOGENOM" id="CLU_001450_0_0_1"/>
<dbReference type="OrthoDB" id="1668230at2759"/>
<evidence type="ECO:0000256" key="2">
    <source>
        <dbReference type="ARBA" id="ARBA00022679"/>
    </source>
</evidence>
<dbReference type="InterPro" id="IPR000719">
    <property type="entry name" value="Prot_kinase_dom"/>
</dbReference>
<dbReference type="InterPro" id="IPR017441">
    <property type="entry name" value="Protein_kinase_ATP_BS"/>
</dbReference>
<dbReference type="InterPro" id="IPR051681">
    <property type="entry name" value="Ser/Thr_Kinases-Pseudokinases"/>
</dbReference>
<accession>A0A0C9SQI0</accession>
<keyword evidence="3 6" id="KW-0547">Nucleotide-binding</keyword>
<feature type="compositionally biased region" description="Basic and acidic residues" evidence="7">
    <location>
        <begin position="143"/>
        <end position="155"/>
    </location>
</feature>
<dbReference type="Gene3D" id="1.20.930.20">
    <property type="entry name" value="Adaptor protein Cbl, N-terminal domain"/>
    <property type="match status" value="1"/>
</dbReference>
<organism evidence="9 10">
    <name type="scientific">Plicaturopsis crispa FD-325 SS-3</name>
    <dbReference type="NCBI Taxonomy" id="944288"/>
    <lineage>
        <taxon>Eukaryota</taxon>
        <taxon>Fungi</taxon>
        <taxon>Dikarya</taxon>
        <taxon>Basidiomycota</taxon>
        <taxon>Agaricomycotina</taxon>
        <taxon>Agaricomycetes</taxon>
        <taxon>Agaricomycetidae</taxon>
        <taxon>Amylocorticiales</taxon>
        <taxon>Amylocorticiaceae</taxon>
        <taxon>Plicatura</taxon>
        <taxon>Plicaturopsis crispa</taxon>
    </lineage>
</organism>
<feature type="compositionally biased region" description="Low complexity" evidence="7">
    <location>
        <begin position="73"/>
        <end position="91"/>
    </location>
</feature>
<evidence type="ECO:0000313" key="10">
    <source>
        <dbReference type="Proteomes" id="UP000053263"/>
    </source>
</evidence>
<dbReference type="SMART" id="SM00220">
    <property type="entry name" value="S_TKc"/>
    <property type="match status" value="1"/>
</dbReference>
<evidence type="ECO:0000259" key="8">
    <source>
        <dbReference type="PROSITE" id="PS50011"/>
    </source>
</evidence>
<dbReference type="AlphaFoldDB" id="A0A0C9SQI0"/>
<proteinExistence type="predicted"/>
<feature type="compositionally biased region" description="Basic and acidic residues" evidence="7">
    <location>
        <begin position="106"/>
        <end position="129"/>
    </location>
</feature>
<feature type="domain" description="Protein kinase" evidence="8">
    <location>
        <begin position="550"/>
        <end position="806"/>
    </location>
</feature>
<evidence type="ECO:0000256" key="5">
    <source>
        <dbReference type="ARBA" id="ARBA00022840"/>
    </source>
</evidence>
<evidence type="ECO:0000313" key="9">
    <source>
        <dbReference type="EMBL" id="KII83772.1"/>
    </source>
</evidence>
<evidence type="ECO:0000256" key="7">
    <source>
        <dbReference type="SAM" id="MobiDB-lite"/>
    </source>
</evidence>
<evidence type="ECO:0000256" key="3">
    <source>
        <dbReference type="ARBA" id="ARBA00022741"/>
    </source>
</evidence>
<name>A0A0C9SQI0_PLICR</name>
<dbReference type="Pfam" id="PF07714">
    <property type="entry name" value="PK_Tyr_Ser-Thr"/>
    <property type="match status" value="1"/>
</dbReference>
<evidence type="ECO:0000256" key="1">
    <source>
        <dbReference type="ARBA" id="ARBA00022527"/>
    </source>
</evidence>
<dbReference type="PANTHER" id="PTHR44329">
    <property type="entry name" value="SERINE/THREONINE-PROTEIN KINASE TNNI3K-RELATED"/>
    <property type="match status" value="1"/>
</dbReference>
<dbReference type="InterPro" id="IPR001245">
    <property type="entry name" value="Ser-Thr/Tyr_kinase_cat_dom"/>
</dbReference>
<dbReference type="InterPro" id="IPR011009">
    <property type="entry name" value="Kinase-like_dom_sf"/>
</dbReference>
<evidence type="ECO:0000256" key="6">
    <source>
        <dbReference type="PROSITE-ProRule" id="PRU10141"/>
    </source>
</evidence>
<keyword evidence="5 6" id="KW-0067">ATP-binding</keyword>
<dbReference type="PANTHER" id="PTHR44329:SF288">
    <property type="entry name" value="MITOGEN-ACTIVATED PROTEIN KINASE KINASE KINASE 20"/>
    <property type="match status" value="1"/>
</dbReference>
<keyword evidence="2" id="KW-0808">Transferase</keyword>
<feature type="compositionally biased region" description="Low complexity" evidence="7">
    <location>
        <begin position="41"/>
        <end position="53"/>
    </location>
</feature>
<dbReference type="InterPro" id="IPR008271">
    <property type="entry name" value="Ser/Thr_kinase_AS"/>
</dbReference>
<dbReference type="CDD" id="cd21037">
    <property type="entry name" value="MLKL_NTD"/>
    <property type="match status" value="1"/>
</dbReference>
<dbReference type="GO" id="GO:0004674">
    <property type="term" value="F:protein serine/threonine kinase activity"/>
    <property type="evidence" value="ECO:0007669"/>
    <property type="project" value="UniProtKB-KW"/>
</dbReference>
<dbReference type="SUPFAM" id="SSF56112">
    <property type="entry name" value="Protein kinase-like (PK-like)"/>
    <property type="match status" value="1"/>
</dbReference>
<protein>
    <recommendedName>
        <fullName evidence="8">Protein kinase domain-containing protein</fullName>
    </recommendedName>
</protein>
<keyword evidence="10" id="KW-1185">Reference proteome</keyword>
<feature type="binding site" evidence="6">
    <location>
        <position position="586"/>
    </location>
    <ligand>
        <name>ATP</name>
        <dbReference type="ChEBI" id="CHEBI:30616"/>
    </ligand>
</feature>
<reference evidence="9 10" key="1">
    <citation type="submission" date="2014-06" db="EMBL/GenBank/DDBJ databases">
        <title>Evolutionary Origins and Diversification of the Mycorrhizal Mutualists.</title>
        <authorList>
            <consortium name="DOE Joint Genome Institute"/>
            <consortium name="Mycorrhizal Genomics Consortium"/>
            <person name="Kohler A."/>
            <person name="Kuo A."/>
            <person name="Nagy L.G."/>
            <person name="Floudas D."/>
            <person name="Copeland A."/>
            <person name="Barry K.W."/>
            <person name="Cichocki N."/>
            <person name="Veneault-Fourrey C."/>
            <person name="LaButti K."/>
            <person name="Lindquist E.A."/>
            <person name="Lipzen A."/>
            <person name="Lundell T."/>
            <person name="Morin E."/>
            <person name="Murat C."/>
            <person name="Riley R."/>
            <person name="Ohm R."/>
            <person name="Sun H."/>
            <person name="Tunlid A."/>
            <person name="Henrissat B."/>
            <person name="Grigoriev I.V."/>
            <person name="Hibbett D.S."/>
            <person name="Martin F."/>
        </authorList>
    </citation>
    <scope>NUCLEOTIDE SEQUENCE [LARGE SCALE GENOMIC DNA]</scope>
    <source>
        <strain evidence="9 10">FD-325 SS-3</strain>
    </source>
</reference>
<feature type="compositionally biased region" description="Polar residues" evidence="7">
    <location>
        <begin position="12"/>
        <end position="26"/>
    </location>
</feature>
<dbReference type="InterPro" id="IPR036537">
    <property type="entry name" value="Adaptor_Cbl_N_dom_sf"/>
</dbReference>
<feature type="region of interest" description="Disordered" evidence="7">
    <location>
        <begin position="1"/>
        <end position="167"/>
    </location>
</feature>
<feature type="region of interest" description="Disordered" evidence="7">
    <location>
        <begin position="820"/>
        <end position="881"/>
    </location>
</feature>
<dbReference type="GO" id="GO:0007166">
    <property type="term" value="P:cell surface receptor signaling pathway"/>
    <property type="evidence" value="ECO:0007669"/>
    <property type="project" value="InterPro"/>
</dbReference>
<dbReference type="PROSITE" id="PS50011">
    <property type="entry name" value="PROTEIN_KINASE_DOM"/>
    <property type="match status" value="1"/>
</dbReference>
<keyword evidence="1" id="KW-0723">Serine/threonine-protein kinase</keyword>
<dbReference type="PRINTS" id="PR00109">
    <property type="entry name" value="TYRKINASE"/>
</dbReference>
<gene>
    <name evidence="9" type="ORF">PLICRDRAFT_95753</name>
</gene>
<dbReference type="PROSITE" id="PS00107">
    <property type="entry name" value="PROTEIN_KINASE_ATP"/>
    <property type="match status" value="1"/>
</dbReference>
<keyword evidence="4" id="KW-0418">Kinase</keyword>
<dbReference type="Proteomes" id="UP000053263">
    <property type="component" value="Unassembled WGS sequence"/>
</dbReference>
<dbReference type="InterPro" id="IPR059179">
    <property type="entry name" value="MLKL-like_MCAfunc"/>
</dbReference>